<keyword evidence="8" id="KW-0472">Membrane</keyword>
<dbReference type="InterPro" id="IPR000719">
    <property type="entry name" value="Prot_kinase_dom"/>
</dbReference>
<evidence type="ECO:0000313" key="10">
    <source>
        <dbReference type="EMBL" id="NIR76041.1"/>
    </source>
</evidence>
<comment type="caution">
    <text evidence="10">The sequence shown here is derived from an EMBL/GenBank/DDBJ whole genome shotgun (WGS) entry which is preliminary data.</text>
</comment>
<dbReference type="Pfam" id="PF00069">
    <property type="entry name" value="Pkinase"/>
    <property type="match status" value="1"/>
</dbReference>
<keyword evidence="3 10" id="KW-0418">Kinase</keyword>
<dbReference type="SUPFAM" id="SSF56112">
    <property type="entry name" value="Protein kinase-like (PK-like)"/>
    <property type="match status" value="1"/>
</dbReference>
<dbReference type="PANTHER" id="PTHR43289">
    <property type="entry name" value="MITOGEN-ACTIVATED PROTEIN KINASE KINASE KINASE 20-RELATED"/>
    <property type="match status" value="1"/>
</dbReference>
<dbReference type="PROSITE" id="PS50011">
    <property type="entry name" value="PROTEIN_KINASE_DOM"/>
    <property type="match status" value="1"/>
</dbReference>
<dbReference type="InterPro" id="IPR008271">
    <property type="entry name" value="Ser/Thr_kinase_AS"/>
</dbReference>
<dbReference type="InterPro" id="IPR026870">
    <property type="entry name" value="Zinc_ribbon_dom"/>
</dbReference>
<dbReference type="PROSITE" id="PS00107">
    <property type="entry name" value="PROTEIN_KINASE_ATP"/>
    <property type="match status" value="1"/>
</dbReference>
<feature type="domain" description="Protein kinase" evidence="9">
    <location>
        <begin position="54"/>
        <end position="319"/>
    </location>
</feature>
<evidence type="ECO:0000256" key="3">
    <source>
        <dbReference type="ARBA" id="ARBA00022777"/>
    </source>
</evidence>
<evidence type="ECO:0000256" key="2">
    <source>
        <dbReference type="ARBA" id="ARBA00022741"/>
    </source>
</evidence>
<dbReference type="Pfam" id="PF13240">
    <property type="entry name" value="Zn_Ribbon_1"/>
    <property type="match status" value="1"/>
</dbReference>
<dbReference type="GO" id="GO:0005524">
    <property type="term" value="F:ATP binding"/>
    <property type="evidence" value="ECO:0007669"/>
    <property type="project" value="UniProtKB-UniRule"/>
</dbReference>
<keyword evidence="8" id="KW-1133">Transmembrane helix</keyword>
<name>A0AAE4ZBP9_9BACT</name>
<feature type="coiled-coil region" evidence="6">
    <location>
        <begin position="512"/>
        <end position="543"/>
    </location>
</feature>
<dbReference type="PROSITE" id="PS00108">
    <property type="entry name" value="PROTEIN_KINASE_ST"/>
    <property type="match status" value="1"/>
</dbReference>
<evidence type="ECO:0000256" key="6">
    <source>
        <dbReference type="SAM" id="Coils"/>
    </source>
</evidence>
<dbReference type="SMART" id="SM00220">
    <property type="entry name" value="S_TKc"/>
    <property type="match status" value="1"/>
</dbReference>
<evidence type="ECO:0000256" key="5">
    <source>
        <dbReference type="PROSITE-ProRule" id="PRU10141"/>
    </source>
</evidence>
<keyword evidence="1" id="KW-0808">Transferase</keyword>
<evidence type="ECO:0000256" key="4">
    <source>
        <dbReference type="ARBA" id="ARBA00022840"/>
    </source>
</evidence>
<evidence type="ECO:0000256" key="8">
    <source>
        <dbReference type="SAM" id="Phobius"/>
    </source>
</evidence>
<feature type="region of interest" description="Disordered" evidence="7">
    <location>
        <begin position="412"/>
        <end position="465"/>
    </location>
</feature>
<feature type="region of interest" description="Disordered" evidence="7">
    <location>
        <begin position="368"/>
        <end position="395"/>
    </location>
</feature>
<sequence>MDICSRCHIQLPEDSLFCPRCGAPTGDDDELLASSASDPTGLLDRLREATKSEFTIVRELGRGGMGRVYLAHEIALERRVAMKVLPPPLAENREVVERFQREARTAGKLSHPNILSVYQVTERAGIYFFTMPYIAGPSVRQVLRRTPRLEFGLCRRYVGEAAEALAYAHDRDVIHRDIKPENMLLEGSQDGRLLLTDFGIAKALGAATTLTRPGDMMGTPYYMSPEQCSEREDIDGRSDQYSLGLVAYEMLAGRFPLRADSLAALVHKHINEYPEPLPKLRPDVPPDLKAVIERAIRKDRDERFPSMHEFLEALGAPVVRPVVAGAGLPASRRQRRRVRLRRLGWALPVFAFVVAVAIFGLVLSQGMSDGGSTDDPASSSEVELPPVTVGDSVGGALVSADTGRLEDAIAAGTGEDSATRSSSPGTTAVTPPVAEQGNEPPDANPEPRTENLDTERQRAQQAHQAALFSRRAALEARADTVFPDRFAVIDRQFEAATNTLGTGELVSAVLALSFVSREFDDLVEQAEEARRRAAAAAVQIAAEDSAAREGEPRTPAASLASLLDAYRLALEAEDMERLAAEVYRGPVPEDDADILRRWMSNADSMAVTTRIEGEPVIVGDRAEVRVRQMMRYRLASTHERREHALDLRFFFRRVDSVWRLERFEL</sequence>
<accession>A0AAE4ZBP9</accession>
<feature type="compositionally biased region" description="Basic and acidic residues" evidence="7">
    <location>
        <begin position="445"/>
        <end position="458"/>
    </location>
</feature>
<dbReference type="Gene3D" id="1.10.510.10">
    <property type="entry name" value="Transferase(Phosphotransferase) domain 1"/>
    <property type="match status" value="1"/>
</dbReference>
<dbReference type="EMBL" id="JAACAK010000112">
    <property type="protein sequence ID" value="NIR76041.1"/>
    <property type="molecule type" value="Genomic_DNA"/>
</dbReference>
<gene>
    <name evidence="10" type="ORF">GWO12_13180</name>
</gene>
<organism evidence="10 11">
    <name type="scientific">Candidatus Kutchimonas denitrificans</name>
    <dbReference type="NCBI Taxonomy" id="3056748"/>
    <lineage>
        <taxon>Bacteria</taxon>
        <taxon>Pseudomonadati</taxon>
        <taxon>Gemmatimonadota</taxon>
        <taxon>Gemmatimonadia</taxon>
        <taxon>Candidatus Palauibacterales</taxon>
        <taxon>Candidatus Palauibacteraceae</taxon>
        <taxon>Candidatus Kutchimonas</taxon>
    </lineage>
</organism>
<dbReference type="InterPro" id="IPR011009">
    <property type="entry name" value="Kinase-like_dom_sf"/>
</dbReference>
<evidence type="ECO:0000256" key="7">
    <source>
        <dbReference type="SAM" id="MobiDB-lite"/>
    </source>
</evidence>
<dbReference type="GO" id="GO:0004674">
    <property type="term" value="F:protein serine/threonine kinase activity"/>
    <property type="evidence" value="ECO:0007669"/>
    <property type="project" value="TreeGrafter"/>
</dbReference>
<feature type="compositionally biased region" description="Polar residues" evidence="7">
    <location>
        <begin position="368"/>
        <end position="381"/>
    </location>
</feature>
<keyword evidence="8" id="KW-0812">Transmembrane</keyword>
<feature type="transmembrane region" description="Helical" evidence="8">
    <location>
        <begin position="343"/>
        <end position="363"/>
    </location>
</feature>
<keyword evidence="2 5" id="KW-0547">Nucleotide-binding</keyword>
<evidence type="ECO:0000259" key="9">
    <source>
        <dbReference type="PROSITE" id="PS50011"/>
    </source>
</evidence>
<dbReference type="AlphaFoldDB" id="A0AAE4ZBP9"/>
<dbReference type="InterPro" id="IPR017441">
    <property type="entry name" value="Protein_kinase_ATP_BS"/>
</dbReference>
<reference evidence="10 11" key="1">
    <citation type="submission" date="2020-01" db="EMBL/GenBank/DDBJ databases">
        <title>Genomes assembled from Gulf of Kutch pelagic sediment metagenomes.</title>
        <authorList>
            <person name="Chandrashekar M."/>
            <person name="Mahajan M.S."/>
            <person name="Dave K.J."/>
            <person name="Vatsa P."/>
            <person name="Nathani N.M."/>
        </authorList>
    </citation>
    <scope>NUCLEOTIDE SEQUENCE [LARGE SCALE GENOMIC DNA]</scope>
    <source>
        <strain evidence="10">KS3-K002</strain>
    </source>
</reference>
<dbReference type="Proteomes" id="UP000702544">
    <property type="component" value="Unassembled WGS sequence"/>
</dbReference>
<dbReference type="PANTHER" id="PTHR43289:SF6">
    <property type="entry name" value="SERINE_THREONINE-PROTEIN KINASE NEKL-3"/>
    <property type="match status" value="1"/>
</dbReference>
<feature type="compositionally biased region" description="Polar residues" evidence="7">
    <location>
        <begin position="419"/>
        <end position="429"/>
    </location>
</feature>
<keyword evidence="6" id="KW-0175">Coiled coil</keyword>
<dbReference type="CDD" id="cd14014">
    <property type="entry name" value="STKc_PknB_like"/>
    <property type="match status" value="1"/>
</dbReference>
<protein>
    <submittedName>
        <fullName evidence="10">Protein kinase</fullName>
    </submittedName>
</protein>
<dbReference type="Gene3D" id="3.30.200.20">
    <property type="entry name" value="Phosphorylase Kinase, domain 1"/>
    <property type="match status" value="1"/>
</dbReference>
<keyword evidence="4 5" id="KW-0067">ATP-binding</keyword>
<proteinExistence type="predicted"/>
<feature type="binding site" evidence="5">
    <location>
        <position position="83"/>
    </location>
    <ligand>
        <name>ATP</name>
        <dbReference type="ChEBI" id="CHEBI:30616"/>
    </ligand>
</feature>
<evidence type="ECO:0000256" key="1">
    <source>
        <dbReference type="ARBA" id="ARBA00022679"/>
    </source>
</evidence>
<evidence type="ECO:0000313" key="11">
    <source>
        <dbReference type="Proteomes" id="UP000702544"/>
    </source>
</evidence>